<sequence length="279" mass="30739">MFSFTVEMDLSSLEGPPIHIRDQRPSVPSWGGSVVPHIQLDTSVLSPSLSETDCEPDWDRGVSRLPPRPASTDPVLPVPRHHHRYSTIETNSFRSPGDYLDARGSHYAPMNNHAGIAVSSPRPQSSHSSHPALPHHGPPPSSHASPSLRRPSIRHHSHSVSSPHQLVWLDTEKIWVLTTPAPVSTPGDWPSRRPLPPPIMTNMNTPATSNIYPTAHSQPTTLPHTQSMETYFANNDLMSPDYDDLPPPYGQHMYDQQLASGAGVSRWTAVARRVHGAPF</sequence>
<evidence type="ECO:0000313" key="3">
    <source>
        <dbReference type="Proteomes" id="UP001194746"/>
    </source>
</evidence>
<proteinExistence type="predicted"/>
<dbReference type="AlphaFoldDB" id="A0AAD4CII5"/>
<feature type="compositionally biased region" description="Low complexity" evidence="1">
    <location>
        <begin position="119"/>
        <end position="135"/>
    </location>
</feature>
<feature type="region of interest" description="Disordered" evidence="1">
    <location>
        <begin position="47"/>
        <end position="163"/>
    </location>
</feature>
<evidence type="ECO:0000313" key="2">
    <source>
        <dbReference type="EMBL" id="KAF9886927.1"/>
    </source>
</evidence>
<keyword evidence="3" id="KW-1185">Reference proteome</keyword>
<comment type="caution">
    <text evidence="2">The sequence shown here is derived from an EMBL/GenBank/DDBJ whole genome shotgun (WGS) entry which is preliminary data.</text>
</comment>
<name>A0AAD4CII5_ASPNN</name>
<accession>A0AAD4CII5</accession>
<protein>
    <submittedName>
        <fullName evidence="2">Uncharacterized protein</fullName>
    </submittedName>
</protein>
<reference evidence="2" key="2">
    <citation type="submission" date="2020-02" db="EMBL/GenBank/DDBJ databases">
        <authorList>
            <person name="Gilchrist C.L.M."/>
            <person name="Chooi Y.-H."/>
        </authorList>
    </citation>
    <scope>NUCLEOTIDE SEQUENCE</scope>
    <source>
        <strain evidence="2">MST-FP2251</strain>
    </source>
</reference>
<dbReference type="Proteomes" id="UP001194746">
    <property type="component" value="Unassembled WGS sequence"/>
</dbReference>
<reference evidence="2" key="1">
    <citation type="journal article" date="2019" name="Beilstein J. Org. Chem.">
        <title>Nanangenines: drimane sesquiterpenoids as the dominant metabolite cohort of a novel Australian fungus, Aspergillus nanangensis.</title>
        <authorList>
            <person name="Lacey H.J."/>
            <person name="Gilchrist C.L.M."/>
            <person name="Crombie A."/>
            <person name="Kalaitzis J.A."/>
            <person name="Vuong D."/>
            <person name="Rutledge P.J."/>
            <person name="Turner P."/>
            <person name="Pitt J.I."/>
            <person name="Lacey E."/>
            <person name="Chooi Y.H."/>
            <person name="Piggott A.M."/>
        </authorList>
    </citation>
    <scope>NUCLEOTIDE SEQUENCE</scope>
    <source>
        <strain evidence="2">MST-FP2251</strain>
    </source>
</reference>
<evidence type="ECO:0000256" key="1">
    <source>
        <dbReference type="SAM" id="MobiDB-lite"/>
    </source>
</evidence>
<organism evidence="2 3">
    <name type="scientific">Aspergillus nanangensis</name>
    <dbReference type="NCBI Taxonomy" id="2582783"/>
    <lineage>
        <taxon>Eukaryota</taxon>
        <taxon>Fungi</taxon>
        <taxon>Dikarya</taxon>
        <taxon>Ascomycota</taxon>
        <taxon>Pezizomycotina</taxon>
        <taxon>Eurotiomycetes</taxon>
        <taxon>Eurotiomycetidae</taxon>
        <taxon>Eurotiales</taxon>
        <taxon>Aspergillaceae</taxon>
        <taxon>Aspergillus</taxon>
        <taxon>Aspergillus subgen. Circumdati</taxon>
    </lineage>
</organism>
<gene>
    <name evidence="2" type="ORF">FE257_010668</name>
</gene>
<dbReference type="EMBL" id="VCAU01000069">
    <property type="protein sequence ID" value="KAF9886927.1"/>
    <property type="molecule type" value="Genomic_DNA"/>
</dbReference>